<reference evidence="1" key="2">
    <citation type="submission" date="2021-08" db="EMBL/GenBank/DDBJ databases">
        <authorList>
            <person name="Tani A."/>
            <person name="Ola A."/>
            <person name="Ogura Y."/>
            <person name="Katsura K."/>
            <person name="Hayashi T."/>
        </authorList>
    </citation>
    <scope>NUCLEOTIDE SEQUENCE</scope>
    <source>
        <strain evidence="1">KCTC 52305</strain>
    </source>
</reference>
<keyword evidence="2" id="KW-1185">Reference proteome</keyword>
<reference evidence="1" key="1">
    <citation type="journal article" date="2021" name="Front. Microbiol.">
        <title>Comprehensive Comparative Genomics and Phenotyping of Methylobacterium Species.</title>
        <authorList>
            <person name="Alessa O."/>
            <person name="Ogura Y."/>
            <person name="Fujitani Y."/>
            <person name="Takami H."/>
            <person name="Hayashi T."/>
            <person name="Sahin N."/>
            <person name="Tani A."/>
        </authorList>
    </citation>
    <scope>NUCLEOTIDE SEQUENCE</scope>
    <source>
        <strain evidence="1">KCTC 52305</strain>
    </source>
</reference>
<dbReference type="RefSeq" id="WP_238313923.1">
    <property type="nucleotide sequence ID" value="NZ_BPQH01000018.1"/>
</dbReference>
<organism evidence="1 2">
    <name type="scientific">Methylobacterium crusticola</name>
    <dbReference type="NCBI Taxonomy" id="1697972"/>
    <lineage>
        <taxon>Bacteria</taxon>
        <taxon>Pseudomonadati</taxon>
        <taxon>Pseudomonadota</taxon>
        <taxon>Alphaproteobacteria</taxon>
        <taxon>Hyphomicrobiales</taxon>
        <taxon>Methylobacteriaceae</taxon>
        <taxon>Methylobacterium</taxon>
    </lineage>
</organism>
<name>A0ABQ4R623_9HYPH</name>
<proteinExistence type="predicted"/>
<dbReference type="Proteomes" id="UP001055167">
    <property type="component" value="Unassembled WGS sequence"/>
</dbReference>
<protein>
    <recommendedName>
        <fullName evidence="3">Porin</fullName>
    </recommendedName>
</protein>
<comment type="caution">
    <text evidence="1">The sequence shown here is derived from an EMBL/GenBank/DDBJ whole genome shotgun (WGS) entry which is preliminary data.</text>
</comment>
<evidence type="ECO:0000313" key="2">
    <source>
        <dbReference type="Proteomes" id="UP001055167"/>
    </source>
</evidence>
<accession>A0ABQ4R623</accession>
<evidence type="ECO:0000313" key="1">
    <source>
        <dbReference type="EMBL" id="GJD52249.1"/>
    </source>
</evidence>
<sequence length="105" mass="10201">MLGVARMMLVSAMLTVGIVEVVKPGAPVAAGPAPVALEAPAIAPMALKAPAAAPAGAAACGEAAWPYRPIACVPGDGAGRRPVRLIENGAAAPGGAADRTRLAAR</sequence>
<dbReference type="EMBL" id="BPQH01000018">
    <property type="protein sequence ID" value="GJD52249.1"/>
    <property type="molecule type" value="Genomic_DNA"/>
</dbReference>
<evidence type="ECO:0008006" key="3">
    <source>
        <dbReference type="Google" id="ProtNLM"/>
    </source>
</evidence>
<gene>
    <name evidence="1" type="ORF">OPKNFCMD_5012</name>
</gene>